<keyword evidence="12" id="KW-1185">Reference proteome</keyword>
<dbReference type="Proteomes" id="UP001274896">
    <property type="component" value="Unassembled WGS sequence"/>
</dbReference>
<evidence type="ECO:0000259" key="10">
    <source>
        <dbReference type="PROSITE" id="PS50105"/>
    </source>
</evidence>
<dbReference type="AlphaFoldDB" id="A0AAE0R192"/>
<dbReference type="PROSITE" id="PS50105">
    <property type="entry name" value="SAM_DOMAIN"/>
    <property type="match status" value="2"/>
</dbReference>
<comment type="subcellular location">
    <subcellularLocation>
        <location evidence="1">Cytoplasm</location>
    </subcellularLocation>
</comment>
<dbReference type="InterPro" id="IPR035720">
    <property type="entry name" value="SASH1_SH3"/>
</dbReference>
<feature type="region of interest" description="Disordered" evidence="8">
    <location>
        <begin position="874"/>
        <end position="955"/>
    </location>
</feature>
<evidence type="ECO:0000256" key="4">
    <source>
        <dbReference type="ARBA" id="ARBA00022553"/>
    </source>
</evidence>
<keyword evidence="2 7" id="KW-0728">SH3 domain</keyword>
<evidence type="ECO:0000256" key="3">
    <source>
        <dbReference type="ARBA" id="ARBA00022490"/>
    </source>
</evidence>
<evidence type="ECO:0000256" key="5">
    <source>
        <dbReference type="ARBA" id="ARBA00065890"/>
    </source>
</evidence>
<dbReference type="InterPro" id="IPR001452">
    <property type="entry name" value="SH3_domain"/>
</dbReference>
<dbReference type="Pfam" id="PF00536">
    <property type="entry name" value="SAM_1"/>
    <property type="match status" value="2"/>
</dbReference>
<dbReference type="InterPro" id="IPR051725">
    <property type="entry name" value="SAM-SH3_domain_protein"/>
</dbReference>
<dbReference type="CDD" id="cd09527">
    <property type="entry name" value="SAM_Samd5"/>
    <property type="match status" value="1"/>
</dbReference>
<dbReference type="InterPro" id="IPR021090">
    <property type="entry name" value="SPIDER"/>
</dbReference>
<feature type="domain" description="SAM" evidence="10">
    <location>
        <begin position="9"/>
        <end position="68"/>
    </location>
</feature>
<feature type="domain" description="SAM" evidence="10">
    <location>
        <begin position="808"/>
        <end position="872"/>
    </location>
</feature>
<evidence type="ECO:0000256" key="1">
    <source>
        <dbReference type="ARBA" id="ARBA00004496"/>
    </source>
</evidence>
<feature type="compositionally biased region" description="Basic and acidic residues" evidence="8">
    <location>
        <begin position="667"/>
        <end position="676"/>
    </location>
</feature>
<evidence type="ECO:0000256" key="6">
    <source>
        <dbReference type="ARBA" id="ARBA00073398"/>
    </source>
</evidence>
<evidence type="ECO:0000256" key="2">
    <source>
        <dbReference type="ARBA" id="ARBA00022443"/>
    </source>
</evidence>
<dbReference type="Gene3D" id="1.10.150.50">
    <property type="entry name" value="Transcription Factor, Ets-1"/>
    <property type="match status" value="2"/>
</dbReference>
<feature type="region of interest" description="Disordered" evidence="8">
    <location>
        <begin position="793"/>
        <end position="813"/>
    </location>
</feature>
<dbReference type="FunFam" id="1.10.150.50:FF:000055">
    <property type="entry name" value="Sterile alpha motif domain containing 5"/>
    <property type="match status" value="1"/>
</dbReference>
<organism evidence="11 12">
    <name type="scientific">Hemibagrus guttatus</name>
    <dbReference type="NCBI Taxonomy" id="175788"/>
    <lineage>
        <taxon>Eukaryota</taxon>
        <taxon>Metazoa</taxon>
        <taxon>Chordata</taxon>
        <taxon>Craniata</taxon>
        <taxon>Vertebrata</taxon>
        <taxon>Euteleostomi</taxon>
        <taxon>Actinopterygii</taxon>
        <taxon>Neopterygii</taxon>
        <taxon>Teleostei</taxon>
        <taxon>Ostariophysi</taxon>
        <taxon>Siluriformes</taxon>
        <taxon>Bagridae</taxon>
        <taxon>Hemibagrus</taxon>
    </lineage>
</organism>
<feature type="region of interest" description="Disordered" evidence="8">
    <location>
        <begin position="603"/>
        <end position="641"/>
    </location>
</feature>
<evidence type="ECO:0000259" key="9">
    <source>
        <dbReference type="PROSITE" id="PS50002"/>
    </source>
</evidence>
<evidence type="ECO:0000313" key="11">
    <source>
        <dbReference type="EMBL" id="KAK3538351.1"/>
    </source>
</evidence>
<reference evidence="11" key="1">
    <citation type="submission" date="2023-06" db="EMBL/GenBank/DDBJ databases">
        <title>Male Hemibagrus guttatus genome.</title>
        <authorList>
            <person name="Bian C."/>
        </authorList>
    </citation>
    <scope>NUCLEOTIDE SEQUENCE</scope>
    <source>
        <strain evidence="11">Male_cb2023</strain>
        <tissue evidence="11">Muscle</tissue>
    </source>
</reference>
<evidence type="ECO:0000313" key="12">
    <source>
        <dbReference type="Proteomes" id="UP001274896"/>
    </source>
</evidence>
<keyword evidence="3" id="KW-0963">Cytoplasm</keyword>
<dbReference type="SUPFAM" id="SSF47769">
    <property type="entry name" value="SAM/Pointed domain"/>
    <property type="match status" value="2"/>
</dbReference>
<name>A0AAE0R192_9TELE</name>
<gene>
    <name evidence="11" type="ORF">QTP70_035209</name>
</gene>
<feature type="region of interest" description="Disordered" evidence="8">
    <location>
        <begin position="385"/>
        <end position="416"/>
    </location>
</feature>
<comment type="subunit">
    <text evidence="5">Interacts promiscuously (via SAM domain) with EPHA5, EPHA6, EPHA7, EPHA8, EPHB1, EPHB2, EPHB3 and EPHB4 (via SAM domain) (in vitro).</text>
</comment>
<dbReference type="PROSITE" id="PS50002">
    <property type="entry name" value="SH3"/>
    <property type="match status" value="1"/>
</dbReference>
<evidence type="ECO:0000256" key="7">
    <source>
        <dbReference type="PROSITE-ProRule" id="PRU00192"/>
    </source>
</evidence>
<dbReference type="PANTHER" id="PTHR12301:SF3">
    <property type="entry name" value="SAM AND SH3 DOMAIN-CONTAINING PROTEIN 1"/>
    <property type="match status" value="1"/>
</dbReference>
<proteinExistence type="predicted"/>
<dbReference type="EMBL" id="JAUCMX010000008">
    <property type="protein sequence ID" value="KAK3538351.1"/>
    <property type="molecule type" value="Genomic_DNA"/>
</dbReference>
<feature type="compositionally biased region" description="Polar residues" evidence="8">
    <location>
        <begin position="385"/>
        <end position="408"/>
    </location>
</feature>
<dbReference type="InterPro" id="IPR036028">
    <property type="entry name" value="SH3-like_dom_sf"/>
</dbReference>
<dbReference type="FunFam" id="2.30.30.40:FF:000021">
    <property type="entry name" value="Putative sam and sh3 domain-containing protein 1"/>
    <property type="match status" value="1"/>
</dbReference>
<dbReference type="SMART" id="SM00454">
    <property type="entry name" value="SAM"/>
    <property type="match status" value="2"/>
</dbReference>
<feature type="compositionally biased region" description="Basic residues" evidence="8">
    <location>
        <begin position="797"/>
        <end position="806"/>
    </location>
</feature>
<feature type="region of interest" description="Disordered" evidence="8">
    <location>
        <begin position="519"/>
        <end position="539"/>
    </location>
</feature>
<feature type="domain" description="SH3" evidence="9">
    <location>
        <begin position="729"/>
        <end position="790"/>
    </location>
</feature>
<comment type="caution">
    <text evidence="11">The sequence shown here is derived from an EMBL/GenBank/DDBJ whole genome shotgun (WGS) entry which is preliminary data.</text>
</comment>
<dbReference type="SUPFAM" id="SSF50044">
    <property type="entry name" value="SH3-domain"/>
    <property type="match status" value="1"/>
</dbReference>
<dbReference type="Gene3D" id="2.30.30.40">
    <property type="entry name" value="SH3 Domains"/>
    <property type="match status" value="1"/>
</dbReference>
<dbReference type="PANTHER" id="PTHR12301">
    <property type="entry name" value="SAM-DOMAIN, SH3 AND NUCLEAR LOCALIZATION SIGNALS PROTEIN RELATED"/>
    <property type="match status" value="1"/>
</dbReference>
<dbReference type="FunFam" id="1.10.150.50:FF:000024">
    <property type="entry name" value="Putative sam and sh3 domain-containing protein 1"/>
    <property type="match status" value="1"/>
</dbReference>
<feature type="region of interest" description="Disordered" evidence="8">
    <location>
        <begin position="656"/>
        <end position="726"/>
    </location>
</feature>
<dbReference type="InterPro" id="IPR013761">
    <property type="entry name" value="SAM/pointed_sf"/>
</dbReference>
<sequence>MMSSGPAIVYEWLKTLQLTQYVESFVDNGYDDLEVCKQIGEPDLDAIGVFPPHHRLKVLRAVHRLREEDKKLAPGLYFTLEPLPDVSSVYDSKTSGSYWDREGLELSNNNNLMLGGPPDPVSYPKLKLKILIRDKLIKDGIDLSKPPYSFKLANVTCLMAPGPYGLLSIGTCGNETVSELRMLINNQGTFRDDFAICMMMQDGSLGNIEDLAKEYSEYYSTSYSDVCERMEELRMRKVAQDAEIANTESMITSLQLRSEIQESLGLSSTVSTPEVERRYSMTNILPIHETYPLMLLVQKSASEDGSGGKWDRKKNKSFWQNFRKTQKGVIRQTSKADDLGFVASEITMSDEERIQLMMMVKEKMITVEEALARLKEYEAQNRQSCTTDTAEWTDASSPTTDELSVNFNSQEQSDDEQEESLAFRRLHKLVNSTRRVKKKLIRIDESKKYTSKDSLSSDFSPTCEEKASLFSGIQKRLVLSQGDGLASALCVDGDSDSLTTSPSSSSLDTYSGHKQFKPFNSSQGLSYPPTGPSLDTSVMDASSRSSFSEAEGCCEEEPRITRSVTDGEMRRALSPSKLHGRACSFGGFDLMNQSVYVRNSCNNPIDNGTISRRDAARSPTPSRISLGKKVKSVKETMRKRISKKSSAVLFEQLSLTREPESLQPPHTDTDSLEKPKLKSGGSVESLRSSLSGQSSMSGQTVSTTDSSASNRESVKSEDGDDEELPYRGPFCGRALVHTDFIPSPYDTDSLKLKRGDVIDIISKPPMGTWMGLLNNKVGTFKFIYVDVLNEEGEKPKSSTRKRRKGQPPKPTSVEELLERINLKEHMPTFLFNGYEDLETFKLLEEEDLDELNIRDPQHRAVLLTAVELLQEYDINSDPENGGSSVDPEEKVHPVISAPSRDSPRDSGCYESNENLENGKDRKTSHLSRSSSGFESSHLPSPEYPTPPLSQTSSRQDKLSLLPPFQITSIKAVHLGTSHSLLSIKSLSQSYDELLCIPVPQGLWKRSLSLDHQMLRRKEPYKPEDLMPIQSVEPEIYRPAEQNEAITSQACANQEDESEELGTGDELTFPSVDSSTDVESEEVPVDSAEISQPDPPLHPHRIKPPVPPKPLPLPFVNDKDTTNPDNKHVFQSNLAVYKSDTASGVPKPSKPFLHRLGKKVQHVRSPNLELLVEEKLSMDGIDLTEEPYSDKHGRYKVPFSLIQRYSEDLDKPLGDIATVMDQTRVQLLRKQQRMAIPLKGLSEICIKL</sequence>
<feature type="compositionally biased region" description="Polar residues" evidence="8">
    <location>
        <begin position="926"/>
        <end position="938"/>
    </location>
</feature>
<feature type="compositionally biased region" description="Acidic residues" evidence="8">
    <location>
        <begin position="1053"/>
        <end position="1062"/>
    </location>
</feature>
<dbReference type="CDD" id="cd11967">
    <property type="entry name" value="SH3_SASH1"/>
    <property type="match status" value="1"/>
</dbReference>
<protein>
    <recommendedName>
        <fullName evidence="6">Sterile alpha motif domain-containing protein 5</fullName>
    </recommendedName>
</protein>
<dbReference type="GO" id="GO:0005737">
    <property type="term" value="C:cytoplasm"/>
    <property type="evidence" value="ECO:0007669"/>
    <property type="project" value="UniProtKB-SubCell"/>
</dbReference>
<accession>A0AAE0R192</accession>
<dbReference type="InterPro" id="IPR001660">
    <property type="entry name" value="SAM"/>
</dbReference>
<feature type="compositionally biased region" description="Polar residues" evidence="8">
    <location>
        <begin position="699"/>
        <end position="711"/>
    </location>
</feature>
<feature type="region of interest" description="Disordered" evidence="8">
    <location>
        <begin position="1049"/>
        <end position="1108"/>
    </location>
</feature>
<dbReference type="Pfam" id="PF12485">
    <property type="entry name" value="SPIDER"/>
    <property type="match status" value="1"/>
</dbReference>
<evidence type="ECO:0000256" key="8">
    <source>
        <dbReference type="SAM" id="MobiDB-lite"/>
    </source>
</evidence>
<feature type="compositionally biased region" description="Low complexity" evidence="8">
    <location>
        <begin position="679"/>
        <end position="698"/>
    </location>
</feature>
<dbReference type="Pfam" id="PF26285">
    <property type="entry name" value="SASH1_Homeodomain"/>
    <property type="match status" value="2"/>
</dbReference>
<keyword evidence="4" id="KW-0597">Phosphoprotein</keyword>
<dbReference type="InterPro" id="IPR058666">
    <property type="entry name" value="SASH1/NUB1_homeodomain"/>
</dbReference>